<gene>
    <name evidence="2" type="ORF">BGZ65_005495</name>
</gene>
<feature type="compositionally biased region" description="Gly residues" evidence="1">
    <location>
        <begin position="305"/>
        <end position="327"/>
    </location>
</feature>
<feature type="compositionally biased region" description="Polar residues" evidence="1">
    <location>
        <begin position="279"/>
        <end position="296"/>
    </location>
</feature>
<dbReference type="Proteomes" id="UP000749646">
    <property type="component" value="Unassembled WGS sequence"/>
</dbReference>
<reference evidence="2" key="1">
    <citation type="journal article" date="2020" name="Fungal Divers.">
        <title>Resolving the Mortierellaceae phylogeny through synthesis of multi-gene phylogenetics and phylogenomics.</title>
        <authorList>
            <person name="Vandepol N."/>
            <person name="Liber J."/>
            <person name="Desiro A."/>
            <person name="Na H."/>
            <person name="Kennedy M."/>
            <person name="Barry K."/>
            <person name="Grigoriev I.V."/>
            <person name="Miller A.N."/>
            <person name="O'Donnell K."/>
            <person name="Stajich J.E."/>
            <person name="Bonito G."/>
        </authorList>
    </citation>
    <scope>NUCLEOTIDE SEQUENCE</scope>
    <source>
        <strain evidence="2">MES-2147</strain>
    </source>
</reference>
<dbReference type="OrthoDB" id="162894at2759"/>
<name>A0A9P6JHN9_9FUNG</name>
<feature type="compositionally biased region" description="Polar residues" evidence="1">
    <location>
        <begin position="562"/>
        <end position="578"/>
    </location>
</feature>
<comment type="caution">
    <text evidence="2">The sequence shown here is derived from an EMBL/GenBank/DDBJ whole genome shotgun (WGS) entry which is preliminary data.</text>
</comment>
<organism evidence="2 3">
    <name type="scientific">Modicella reniformis</name>
    <dbReference type="NCBI Taxonomy" id="1440133"/>
    <lineage>
        <taxon>Eukaryota</taxon>
        <taxon>Fungi</taxon>
        <taxon>Fungi incertae sedis</taxon>
        <taxon>Mucoromycota</taxon>
        <taxon>Mortierellomycotina</taxon>
        <taxon>Mortierellomycetes</taxon>
        <taxon>Mortierellales</taxon>
        <taxon>Mortierellaceae</taxon>
        <taxon>Modicella</taxon>
    </lineage>
</organism>
<feature type="compositionally biased region" description="Low complexity" evidence="1">
    <location>
        <begin position="155"/>
        <end position="166"/>
    </location>
</feature>
<protein>
    <submittedName>
        <fullName evidence="2">Uncharacterized protein</fullName>
    </submittedName>
</protein>
<feature type="compositionally biased region" description="Polar residues" evidence="1">
    <location>
        <begin position="120"/>
        <end position="135"/>
    </location>
</feature>
<feature type="compositionally biased region" description="Basic and acidic residues" evidence="1">
    <location>
        <begin position="446"/>
        <end position="457"/>
    </location>
</feature>
<feature type="region of interest" description="Disordered" evidence="1">
    <location>
        <begin position="372"/>
        <end position="397"/>
    </location>
</feature>
<feature type="non-terminal residue" evidence="2">
    <location>
        <position position="695"/>
    </location>
</feature>
<feature type="compositionally biased region" description="Low complexity" evidence="1">
    <location>
        <begin position="81"/>
        <end position="94"/>
    </location>
</feature>
<feature type="region of interest" description="Disordered" evidence="1">
    <location>
        <begin position="73"/>
        <end position="360"/>
    </location>
</feature>
<feature type="region of interest" description="Disordered" evidence="1">
    <location>
        <begin position="562"/>
        <end position="583"/>
    </location>
</feature>
<sequence length="695" mass="73767">TPSVEAVEEPSEPHQQQPPENSNSHSNDSESDSNTGVRLVEQIWRTGLNPVLSNNPTRDRILMPNRSSITIGIANNQGVGSNSRSTSSSSVSRLHSFHQQETIQGSFSSSSGTPTSNLSRDSSPKPTRFPSSTTAKAIPTRRKNSFDNNLGSGSGTSSAASSFESGRILRRPSDQSSSSYHSMNPHAHGRASSPHGHHHHASSSTGLSTHTTGSTSSGAESGSSSTKFKSIPIPQPLLTRRSSRSSTSSSDSDEVSHQHHYRSTNNTLPIPESPRSHPRTGSTSRRPSNLATSVSNSPSDWDQSPGGGSSGGVGDGPGGSAGSGSGGKYLVRSRRTSWIDAGGHSEYGSTPSLPKPIGRVVRSRRASITDELSLDEWSSSRNRGSPSLNTYSTSIPTGSFSQYMAQERRARAVSPTTGQSIASLMEVAALHNPFENLRSPTSGGTVRDRSSDRDRDTPSPTISRSSSVSGRYLVKSRKASFIDMNMANEYDHYSSMHLGSTGQSLLGAGIRTPFMARSPNISPKGSPKGSPKIAPIVRSSASSPLAGPALSGIAIPGRLSPAVSSQSVKHSHNRQASITDVDAHERRLRRQAGHRFHYESGFQPSIQADANKDNDVDVEDLSLDSPKSPGYVSKGQMAKGSINYGNYGLDQVVAELAATRNTENEASVPDLPHSNYLDSVDFVNALVLSLMTCTT</sequence>
<feature type="region of interest" description="Disordered" evidence="1">
    <location>
        <begin position="433"/>
        <end position="470"/>
    </location>
</feature>
<feature type="compositionally biased region" description="Low complexity" evidence="1">
    <location>
        <begin position="105"/>
        <end position="119"/>
    </location>
</feature>
<feature type="compositionally biased region" description="Low complexity" evidence="1">
    <location>
        <begin position="13"/>
        <end position="26"/>
    </location>
</feature>
<keyword evidence="3" id="KW-1185">Reference proteome</keyword>
<feature type="compositionally biased region" description="Polar residues" evidence="1">
    <location>
        <begin position="376"/>
        <end position="397"/>
    </location>
</feature>
<accession>A0A9P6JHN9</accession>
<feature type="compositionally biased region" description="Low complexity" evidence="1">
    <location>
        <begin position="458"/>
        <end position="469"/>
    </location>
</feature>
<feature type="compositionally biased region" description="Low complexity" evidence="1">
    <location>
        <begin position="202"/>
        <end position="226"/>
    </location>
</feature>
<evidence type="ECO:0000256" key="1">
    <source>
        <dbReference type="SAM" id="MobiDB-lite"/>
    </source>
</evidence>
<proteinExistence type="predicted"/>
<feature type="region of interest" description="Disordered" evidence="1">
    <location>
        <begin position="1"/>
        <end position="41"/>
    </location>
</feature>
<evidence type="ECO:0000313" key="3">
    <source>
        <dbReference type="Proteomes" id="UP000749646"/>
    </source>
</evidence>
<dbReference type="AlphaFoldDB" id="A0A9P6JHN9"/>
<dbReference type="EMBL" id="JAAAHW010003898">
    <property type="protein sequence ID" value="KAF9980143.1"/>
    <property type="molecule type" value="Genomic_DNA"/>
</dbReference>
<evidence type="ECO:0000313" key="2">
    <source>
        <dbReference type="EMBL" id="KAF9980143.1"/>
    </source>
</evidence>
<feature type="compositionally biased region" description="Acidic residues" evidence="1">
    <location>
        <begin position="1"/>
        <end position="10"/>
    </location>
</feature>